<keyword evidence="3" id="KW-0274">FAD</keyword>
<feature type="domain" description="FAD-binding" evidence="5">
    <location>
        <begin position="338"/>
        <end position="383"/>
    </location>
</feature>
<dbReference type="EMBL" id="JAACJM010000024">
    <property type="protein sequence ID" value="KAF5366249.1"/>
    <property type="molecule type" value="Genomic_DNA"/>
</dbReference>
<dbReference type="OrthoDB" id="10016252at2759"/>
<gene>
    <name evidence="6" type="ORF">D9758_005749</name>
</gene>
<dbReference type="AlphaFoldDB" id="A0A8H5LR01"/>
<sequence length="452" mass="49188">MSQQPPTEAKVLIVGAGPSGLTTAIALLKNGIPLQDIVIVDSVLSEEHSSRAVVVHAATLEALDSLDSLGCAEELISVGILQQRLHVQDGNGSLFVLNDFTKLQPYTKFPFACVISQAHTEMVLHKALEALGGHVFRPLTAVGMKPVGNGLEITFESGQVITARYVIAADGARSVIRSISGIKYKDPQGLEKDRSVDARTSQMILADVSFQTNLDDVLPINPYTGRFTIGPDGFFLIVPLAHPKSNSTLYGTSEPVYRIGFSIPLAKGEAPSRPGLEVLQKFVDTQGPKFISSDFSRNPNKPVHLKKVYWSTRFRTHSAIADTFFKRIRGETKEENGGIVMLVGDAAHIHSPVGGQGMNLGIRDAVGLGVVVAKHIQSADATIDTNLQILQDFAENRHDKASNQIAMTKRFAWFVGSLMNPWSLQYWGVYLLARLPFLKDKLVWQLSGLGNP</sequence>
<reference evidence="6 7" key="1">
    <citation type="journal article" date="2020" name="ISME J.">
        <title>Uncovering the hidden diversity of litter-decomposition mechanisms in mushroom-forming fungi.</title>
        <authorList>
            <person name="Floudas D."/>
            <person name="Bentzer J."/>
            <person name="Ahren D."/>
            <person name="Johansson T."/>
            <person name="Persson P."/>
            <person name="Tunlid A."/>
        </authorList>
    </citation>
    <scope>NUCLEOTIDE SEQUENCE [LARGE SCALE GENOMIC DNA]</scope>
    <source>
        <strain evidence="6 7">CBS 291.85</strain>
    </source>
</reference>
<dbReference type="Proteomes" id="UP000559256">
    <property type="component" value="Unassembled WGS sequence"/>
</dbReference>
<evidence type="ECO:0000313" key="6">
    <source>
        <dbReference type="EMBL" id="KAF5366249.1"/>
    </source>
</evidence>
<name>A0A8H5LR01_9AGAR</name>
<organism evidence="6 7">
    <name type="scientific">Tetrapyrgos nigripes</name>
    <dbReference type="NCBI Taxonomy" id="182062"/>
    <lineage>
        <taxon>Eukaryota</taxon>
        <taxon>Fungi</taxon>
        <taxon>Dikarya</taxon>
        <taxon>Basidiomycota</taxon>
        <taxon>Agaricomycotina</taxon>
        <taxon>Agaricomycetes</taxon>
        <taxon>Agaricomycetidae</taxon>
        <taxon>Agaricales</taxon>
        <taxon>Marasmiineae</taxon>
        <taxon>Marasmiaceae</taxon>
        <taxon>Tetrapyrgos</taxon>
    </lineage>
</organism>
<dbReference type="PRINTS" id="PR00420">
    <property type="entry name" value="RNGMNOXGNASE"/>
</dbReference>
<dbReference type="InterPro" id="IPR036188">
    <property type="entry name" value="FAD/NAD-bd_sf"/>
</dbReference>
<keyword evidence="4" id="KW-0560">Oxidoreductase</keyword>
<evidence type="ECO:0000256" key="4">
    <source>
        <dbReference type="ARBA" id="ARBA00023002"/>
    </source>
</evidence>
<dbReference type="GO" id="GO:0071949">
    <property type="term" value="F:FAD binding"/>
    <property type="evidence" value="ECO:0007669"/>
    <property type="project" value="InterPro"/>
</dbReference>
<dbReference type="InterPro" id="IPR002938">
    <property type="entry name" value="FAD-bd"/>
</dbReference>
<evidence type="ECO:0000256" key="1">
    <source>
        <dbReference type="ARBA" id="ARBA00001974"/>
    </source>
</evidence>
<dbReference type="PANTHER" id="PTHR43004:SF19">
    <property type="entry name" value="BINDING MONOOXYGENASE, PUTATIVE (JCVI)-RELATED"/>
    <property type="match status" value="1"/>
</dbReference>
<comment type="caution">
    <text evidence="6">The sequence shown here is derived from an EMBL/GenBank/DDBJ whole genome shotgun (WGS) entry which is preliminary data.</text>
</comment>
<dbReference type="PANTHER" id="PTHR43004">
    <property type="entry name" value="TRK SYSTEM POTASSIUM UPTAKE PROTEIN"/>
    <property type="match status" value="1"/>
</dbReference>
<accession>A0A8H5LR01</accession>
<dbReference type="GO" id="GO:0016709">
    <property type="term" value="F:oxidoreductase activity, acting on paired donors, with incorporation or reduction of molecular oxygen, NAD(P)H as one donor, and incorporation of one atom of oxygen"/>
    <property type="evidence" value="ECO:0007669"/>
    <property type="project" value="UniProtKB-ARBA"/>
</dbReference>
<evidence type="ECO:0000256" key="3">
    <source>
        <dbReference type="ARBA" id="ARBA00022827"/>
    </source>
</evidence>
<dbReference type="InterPro" id="IPR050641">
    <property type="entry name" value="RIFMO-like"/>
</dbReference>
<feature type="domain" description="FAD-binding" evidence="5">
    <location>
        <begin position="8"/>
        <end position="231"/>
    </location>
</feature>
<comment type="cofactor">
    <cofactor evidence="1">
        <name>FAD</name>
        <dbReference type="ChEBI" id="CHEBI:57692"/>
    </cofactor>
</comment>
<evidence type="ECO:0000259" key="5">
    <source>
        <dbReference type="Pfam" id="PF01494"/>
    </source>
</evidence>
<keyword evidence="2" id="KW-0285">Flavoprotein</keyword>
<proteinExistence type="predicted"/>
<dbReference type="SUPFAM" id="SSF51905">
    <property type="entry name" value="FAD/NAD(P)-binding domain"/>
    <property type="match status" value="1"/>
</dbReference>
<dbReference type="Gene3D" id="3.50.50.60">
    <property type="entry name" value="FAD/NAD(P)-binding domain"/>
    <property type="match status" value="2"/>
</dbReference>
<protein>
    <recommendedName>
        <fullName evidence="5">FAD-binding domain-containing protein</fullName>
    </recommendedName>
</protein>
<keyword evidence="7" id="KW-1185">Reference proteome</keyword>
<evidence type="ECO:0000256" key="2">
    <source>
        <dbReference type="ARBA" id="ARBA00022630"/>
    </source>
</evidence>
<dbReference type="Pfam" id="PF01494">
    <property type="entry name" value="FAD_binding_3"/>
    <property type="match status" value="2"/>
</dbReference>
<evidence type="ECO:0000313" key="7">
    <source>
        <dbReference type="Proteomes" id="UP000559256"/>
    </source>
</evidence>